<comment type="caution">
    <text evidence="1">The sequence shown here is derived from an EMBL/GenBank/DDBJ whole genome shotgun (WGS) entry which is preliminary data.</text>
</comment>
<name>A0A8H5FMV0_9AGAR</name>
<evidence type="ECO:0000313" key="1">
    <source>
        <dbReference type="EMBL" id="KAF5342674.1"/>
    </source>
</evidence>
<protein>
    <submittedName>
        <fullName evidence="1">Uncharacterized protein</fullName>
    </submittedName>
</protein>
<organism evidence="1 2">
    <name type="scientific">Ephemerocybe angulata</name>
    <dbReference type="NCBI Taxonomy" id="980116"/>
    <lineage>
        <taxon>Eukaryota</taxon>
        <taxon>Fungi</taxon>
        <taxon>Dikarya</taxon>
        <taxon>Basidiomycota</taxon>
        <taxon>Agaricomycotina</taxon>
        <taxon>Agaricomycetes</taxon>
        <taxon>Agaricomycetidae</taxon>
        <taxon>Agaricales</taxon>
        <taxon>Agaricineae</taxon>
        <taxon>Psathyrellaceae</taxon>
        <taxon>Ephemerocybe</taxon>
    </lineage>
</organism>
<sequence length="161" mass="17659">MNTLRRVLQPLKSPSSNGAWAVIITPDPKNFSRGIQYDDLGPDKAVFHMKLDGKFNLDSFVAENPSFGFALNSTAAKKTVHSGSQGSRTEWVSIIAPKTSTSSDGLRVSDILLELLKEFPKYDLTSTDAAENAIDKIENRLREVATVQDFGEVESPSAEKK</sequence>
<reference evidence="1 2" key="1">
    <citation type="journal article" date="2020" name="ISME J.">
        <title>Uncovering the hidden diversity of litter-decomposition mechanisms in mushroom-forming fungi.</title>
        <authorList>
            <person name="Floudas D."/>
            <person name="Bentzer J."/>
            <person name="Ahren D."/>
            <person name="Johansson T."/>
            <person name="Persson P."/>
            <person name="Tunlid A."/>
        </authorList>
    </citation>
    <scope>NUCLEOTIDE SEQUENCE [LARGE SCALE GENOMIC DNA]</scope>
    <source>
        <strain evidence="1 2">CBS 175.51</strain>
    </source>
</reference>
<dbReference type="AlphaFoldDB" id="A0A8H5FMV0"/>
<gene>
    <name evidence="1" type="ORF">D9611_001286</name>
</gene>
<dbReference type="OrthoDB" id="3058031at2759"/>
<dbReference type="EMBL" id="JAACJK010000001">
    <property type="protein sequence ID" value="KAF5342674.1"/>
    <property type="molecule type" value="Genomic_DNA"/>
</dbReference>
<keyword evidence="2" id="KW-1185">Reference proteome</keyword>
<dbReference type="Proteomes" id="UP000541558">
    <property type="component" value="Unassembled WGS sequence"/>
</dbReference>
<accession>A0A8H5FMV0</accession>
<proteinExistence type="predicted"/>
<evidence type="ECO:0000313" key="2">
    <source>
        <dbReference type="Proteomes" id="UP000541558"/>
    </source>
</evidence>